<evidence type="ECO:0000256" key="1">
    <source>
        <dbReference type="SAM" id="SignalP"/>
    </source>
</evidence>
<dbReference type="RefSeq" id="WP_377095260.1">
    <property type="nucleotide sequence ID" value="NZ_JBHSJM010000001.1"/>
</dbReference>
<dbReference type="EMBL" id="JBHUJC010000028">
    <property type="protein sequence ID" value="MFD2276831.1"/>
    <property type="molecule type" value="Genomic_DNA"/>
</dbReference>
<proteinExistence type="predicted"/>
<protein>
    <recommendedName>
        <fullName evidence="4">SLA1 homology domain-containing protein</fullName>
    </recommendedName>
</protein>
<name>A0ABW5E2H7_9BACT</name>
<evidence type="ECO:0008006" key="4">
    <source>
        <dbReference type="Google" id="ProtNLM"/>
    </source>
</evidence>
<keyword evidence="3" id="KW-1185">Reference proteome</keyword>
<dbReference type="Gene3D" id="2.30.30.700">
    <property type="entry name" value="SLA1 homology domain 1"/>
    <property type="match status" value="1"/>
</dbReference>
<dbReference type="Proteomes" id="UP001597297">
    <property type="component" value="Unassembled WGS sequence"/>
</dbReference>
<evidence type="ECO:0000313" key="3">
    <source>
        <dbReference type="Proteomes" id="UP001597297"/>
    </source>
</evidence>
<reference evidence="3" key="1">
    <citation type="journal article" date="2019" name="Int. J. Syst. Evol. Microbiol.">
        <title>The Global Catalogue of Microorganisms (GCM) 10K type strain sequencing project: providing services to taxonomists for standard genome sequencing and annotation.</title>
        <authorList>
            <consortium name="The Broad Institute Genomics Platform"/>
            <consortium name="The Broad Institute Genome Sequencing Center for Infectious Disease"/>
            <person name="Wu L."/>
            <person name="Ma J."/>
        </authorList>
    </citation>
    <scope>NUCLEOTIDE SEQUENCE [LARGE SCALE GENOMIC DNA]</scope>
    <source>
        <strain evidence="3">JCM 16545</strain>
    </source>
</reference>
<feature type="chain" id="PRO_5046282767" description="SLA1 homology domain-containing protein" evidence="1">
    <location>
        <begin position="18"/>
        <end position="434"/>
    </location>
</feature>
<accession>A0ABW5E2H7</accession>
<feature type="signal peptide" evidence="1">
    <location>
        <begin position="1"/>
        <end position="17"/>
    </location>
</feature>
<comment type="caution">
    <text evidence="2">The sequence shown here is derived from an EMBL/GenBank/DDBJ whole genome shotgun (WGS) entry which is preliminary data.</text>
</comment>
<evidence type="ECO:0000313" key="2">
    <source>
        <dbReference type="EMBL" id="MFD2276831.1"/>
    </source>
</evidence>
<keyword evidence="1" id="KW-0732">Signal</keyword>
<gene>
    <name evidence="2" type="ORF">ACFSQZ_10150</name>
</gene>
<sequence length="434" mass="49897">MYHILLTFIILSVSAIAASDLRFWTVDDGTIFKAKYESFSRGTLTLTNESGKQARFSIKDMGVADRYYLHEQHNIPIEQLEGGNILNAEEEVSVRARDIAEIDEIELEGEGYEVTLEGYLTPHYLVLYEKRLDVEGFVEALELAHFSHSYRHPNQNEIMPKKRAVFLFIEDDDLYEALGKSQIEALYEEGMAERDIQQVKADWAILRGHRPWTLPQKFQEKFNAAKRVDIEFPKSKKSDRDRQVVGFYNQRWWSLWPHRRHIHSRVPGAGSKHIQNDQENSIAFCLTSALMMNNDIRTFEESSRTIGGGLENSSALSTGRYGESRGWTSELARKVKSGDVKADFRVFYDAPVNIPPTTQKEYDNFGMLVVGAGRFMEHDLKHMFGVSKLAEYIYENRKFPSQTELPAIFGYASMDAMNAAFEEFLLDGNRKMKP</sequence>
<organism evidence="2 3">
    <name type="scientific">Rubritalea spongiae</name>
    <dbReference type="NCBI Taxonomy" id="430797"/>
    <lineage>
        <taxon>Bacteria</taxon>
        <taxon>Pseudomonadati</taxon>
        <taxon>Verrucomicrobiota</taxon>
        <taxon>Verrucomicrobiia</taxon>
        <taxon>Verrucomicrobiales</taxon>
        <taxon>Rubritaleaceae</taxon>
        <taxon>Rubritalea</taxon>
    </lineage>
</organism>